<name>A0AAD9LEG7_BABDI</name>
<dbReference type="EMBL" id="JAHBMH010000073">
    <property type="protein sequence ID" value="KAK1933320.1"/>
    <property type="molecule type" value="Genomic_DNA"/>
</dbReference>
<keyword evidence="1" id="KW-0472">Membrane</keyword>
<reference evidence="2" key="1">
    <citation type="journal article" date="2014" name="Nucleic Acids Res.">
        <title>The evolutionary dynamics of variant antigen genes in Babesia reveal a history of genomic innovation underlying host-parasite interaction.</title>
        <authorList>
            <person name="Jackson A.P."/>
            <person name="Otto T.D."/>
            <person name="Darby A."/>
            <person name="Ramaprasad A."/>
            <person name="Xia D."/>
            <person name="Echaide I.E."/>
            <person name="Farber M."/>
            <person name="Gahlot S."/>
            <person name="Gamble J."/>
            <person name="Gupta D."/>
            <person name="Gupta Y."/>
            <person name="Jackson L."/>
            <person name="Malandrin L."/>
            <person name="Malas T.B."/>
            <person name="Moussa E."/>
            <person name="Nair M."/>
            <person name="Reid A.J."/>
            <person name="Sanders M."/>
            <person name="Sharma J."/>
            <person name="Tracey A."/>
            <person name="Quail M.A."/>
            <person name="Weir W."/>
            <person name="Wastling J.M."/>
            <person name="Hall N."/>
            <person name="Willadsen P."/>
            <person name="Lingelbach K."/>
            <person name="Shiels B."/>
            <person name="Tait A."/>
            <person name="Berriman M."/>
            <person name="Allred D.R."/>
            <person name="Pain A."/>
        </authorList>
    </citation>
    <scope>NUCLEOTIDE SEQUENCE</scope>
    <source>
        <strain evidence="2">1802A</strain>
    </source>
</reference>
<protein>
    <submittedName>
        <fullName evidence="2">Uncharacterized protein</fullName>
    </submittedName>
</protein>
<dbReference type="Proteomes" id="UP001195914">
    <property type="component" value="Unassembled WGS sequence"/>
</dbReference>
<feature type="transmembrane region" description="Helical" evidence="1">
    <location>
        <begin position="89"/>
        <end position="119"/>
    </location>
</feature>
<keyword evidence="1" id="KW-0812">Transmembrane</keyword>
<keyword evidence="3" id="KW-1185">Reference proteome</keyword>
<gene>
    <name evidence="2" type="ORF">X943_003129</name>
</gene>
<evidence type="ECO:0000313" key="2">
    <source>
        <dbReference type="EMBL" id="KAK1933320.1"/>
    </source>
</evidence>
<evidence type="ECO:0000256" key="1">
    <source>
        <dbReference type="SAM" id="Phobius"/>
    </source>
</evidence>
<dbReference type="AlphaFoldDB" id="A0AAD9LEG7"/>
<proteinExistence type="predicted"/>
<dbReference type="InterPro" id="IPR010754">
    <property type="entry name" value="OPA3-like"/>
</dbReference>
<evidence type="ECO:0000313" key="3">
    <source>
        <dbReference type="Proteomes" id="UP001195914"/>
    </source>
</evidence>
<comment type="caution">
    <text evidence="2">The sequence shown here is derived from an EMBL/GenBank/DDBJ whole genome shotgun (WGS) entry which is preliminary data.</text>
</comment>
<reference evidence="2" key="2">
    <citation type="submission" date="2021-05" db="EMBL/GenBank/DDBJ databases">
        <authorList>
            <person name="Pain A."/>
        </authorList>
    </citation>
    <scope>NUCLEOTIDE SEQUENCE</scope>
    <source>
        <strain evidence="2">1802A</strain>
    </source>
</reference>
<organism evidence="2 3">
    <name type="scientific">Babesia divergens</name>
    <dbReference type="NCBI Taxonomy" id="32595"/>
    <lineage>
        <taxon>Eukaryota</taxon>
        <taxon>Sar</taxon>
        <taxon>Alveolata</taxon>
        <taxon>Apicomplexa</taxon>
        <taxon>Aconoidasida</taxon>
        <taxon>Piroplasmida</taxon>
        <taxon>Babesiidae</taxon>
        <taxon>Babesia</taxon>
    </lineage>
</organism>
<sequence>MEIFVETVKVLTTSLSKYATSMIVSATSRSQFTNRAIRGIGRARHRSSVRRKLSGRIFSFNPSRENADTKVEVIVKPINDEEAIQVRSIYFLLTMSIQLGADLVADVLLMSLMFTYMFYSFNLRRKKYNDLCNKQTEQTQFIIARLDYLESELHKLQKSTS</sequence>
<keyword evidence="1" id="KW-1133">Transmembrane helix</keyword>
<dbReference type="Pfam" id="PF07047">
    <property type="entry name" value="OPA3"/>
    <property type="match status" value="1"/>
</dbReference>
<accession>A0AAD9LEG7</accession>